<keyword evidence="3" id="KW-0472">Membrane</keyword>
<evidence type="ECO:0000313" key="6">
    <source>
        <dbReference type="Proteomes" id="UP000223596"/>
    </source>
</evidence>
<organism evidence="5 6">
    <name type="scientific">Acetivibrio thermocellus AD2</name>
    <dbReference type="NCBI Taxonomy" id="1138384"/>
    <lineage>
        <taxon>Bacteria</taxon>
        <taxon>Bacillati</taxon>
        <taxon>Bacillota</taxon>
        <taxon>Clostridia</taxon>
        <taxon>Eubacteriales</taxon>
        <taxon>Oscillospiraceae</taxon>
        <taxon>Acetivibrio</taxon>
    </lineage>
</organism>
<evidence type="ECO:0000256" key="1">
    <source>
        <dbReference type="ARBA" id="ARBA00022630"/>
    </source>
</evidence>
<protein>
    <submittedName>
        <fullName evidence="5">Flavodoxin-like protein</fullName>
    </submittedName>
</protein>
<keyword evidence="2" id="KW-0288">FMN</keyword>
<feature type="domain" description="Flavodoxin-like fold" evidence="4">
    <location>
        <begin position="1"/>
        <end position="145"/>
    </location>
</feature>
<evidence type="ECO:0000313" key="5">
    <source>
        <dbReference type="EMBL" id="PFH03550.1"/>
    </source>
</evidence>
<evidence type="ECO:0000256" key="3">
    <source>
        <dbReference type="SAM" id="Phobius"/>
    </source>
</evidence>
<dbReference type="SUPFAM" id="SSF55718">
    <property type="entry name" value="SCP-like"/>
    <property type="match status" value="1"/>
</dbReference>
<evidence type="ECO:0000256" key="2">
    <source>
        <dbReference type="ARBA" id="ARBA00022643"/>
    </source>
</evidence>
<dbReference type="Pfam" id="PF02525">
    <property type="entry name" value="Flavodoxin_2"/>
    <property type="match status" value="1"/>
</dbReference>
<comment type="caution">
    <text evidence="5">The sequence shown here is derived from an EMBL/GenBank/DDBJ whole genome shotgun (WGS) entry which is preliminary data.</text>
</comment>
<dbReference type="InterPro" id="IPR029039">
    <property type="entry name" value="Flavoprotein-like_sf"/>
</dbReference>
<reference evidence="5 6" key="1">
    <citation type="submission" date="2017-09" db="EMBL/GenBank/DDBJ databases">
        <title>Evaluation of Pacific Biosciences Sequencing Technology to Finishing C. thermocellum Genome Sequences.</title>
        <authorList>
            <person name="Brown S."/>
        </authorList>
    </citation>
    <scope>NUCLEOTIDE SEQUENCE [LARGE SCALE GENOMIC DNA]</scope>
    <source>
        <strain evidence="5 6">AD2</strain>
    </source>
</reference>
<accession>A0AB36TL54</accession>
<dbReference type="InterPro" id="IPR036527">
    <property type="entry name" value="SCP2_sterol-bd_dom_sf"/>
</dbReference>
<gene>
    <name evidence="5" type="ORF">M972_112361</name>
</gene>
<sequence length="540" mass="61384">MKILVINGSPKGDASNSLKLTKAFLEGMGDNDVREVTVSRLNLSPCKGCFCCWSKTPGKCVINDDMSRVIEDELWADIIIWSFPLYYFNVPGPLKNLIDRQLPMNLPFMTEREDGMGSGSHPSRYDMSGKRYILISTCGFYSAEKNYESVKSMFDYICGKGNYETIFCGQGELFRAPELKKRTDEYLDIVRKAGREYISTGISNETRSKLNELLYPKEVFEQMADASWGIDKETGNEVDKSLSFTRQMAALYNKGSYDGKDRVLEICYTDLGKTYQILLGKDGSKVFTAGSLPATTRIETPWEVWTSIARGEIRGDVALFKGMYKVTGDFSLMMNWDKYFSKTKEQQENEIDKSLTSKNKKPSMMTMLIPWITFWIAVSINANIGAIITLAVCACTPMVMARKELTVYDKISMAVVSLLSVLTLQNDMKIISIVAGYHAFGLMWLLSCFTREPLCAAYVKYDYNGEDALNNPIFMKTNYVLAVGWGILYILTAIWSWFLMRLNMIVLLQILNNAATWAMGIFTIWFVRWYPQHIALKGRR</sequence>
<feature type="transmembrane region" description="Helical" evidence="3">
    <location>
        <begin position="368"/>
        <end position="395"/>
    </location>
</feature>
<dbReference type="EMBL" id="PDBW01000001">
    <property type="protein sequence ID" value="PFH03550.1"/>
    <property type="molecule type" value="Genomic_DNA"/>
</dbReference>
<dbReference type="Proteomes" id="UP000223596">
    <property type="component" value="Unassembled WGS sequence"/>
</dbReference>
<name>A0AB36TL54_ACETH</name>
<keyword evidence="3" id="KW-1133">Transmembrane helix</keyword>
<dbReference type="AlphaFoldDB" id="A0AB36TL54"/>
<dbReference type="InterPro" id="IPR051796">
    <property type="entry name" value="ISF_SsuE-like"/>
</dbReference>
<proteinExistence type="predicted"/>
<feature type="transmembrane region" description="Helical" evidence="3">
    <location>
        <begin position="479"/>
        <end position="498"/>
    </location>
</feature>
<evidence type="ECO:0000259" key="4">
    <source>
        <dbReference type="Pfam" id="PF02525"/>
    </source>
</evidence>
<dbReference type="PANTHER" id="PTHR43278:SF2">
    <property type="entry name" value="IRON-SULFUR FLAVOPROTEIN"/>
    <property type="match status" value="1"/>
</dbReference>
<dbReference type="InterPro" id="IPR003680">
    <property type="entry name" value="Flavodoxin_fold"/>
</dbReference>
<dbReference type="SUPFAM" id="SSF52218">
    <property type="entry name" value="Flavoproteins"/>
    <property type="match status" value="1"/>
</dbReference>
<feature type="transmembrane region" description="Helical" evidence="3">
    <location>
        <begin position="510"/>
        <end position="530"/>
    </location>
</feature>
<dbReference type="RefSeq" id="WP_003517783.1">
    <property type="nucleotide sequence ID" value="NZ_CP013828.1"/>
</dbReference>
<keyword evidence="1" id="KW-0285">Flavoprotein</keyword>
<dbReference type="PANTHER" id="PTHR43278">
    <property type="entry name" value="NAD(P)H-DEPENDENT FMN-CONTAINING OXIDOREDUCTASE YWQN-RELATED"/>
    <property type="match status" value="1"/>
</dbReference>
<keyword evidence="3" id="KW-0812">Transmembrane</keyword>
<dbReference type="Gene3D" id="3.30.1050.10">
    <property type="entry name" value="SCP2 sterol-binding domain"/>
    <property type="match status" value="1"/>
</dbReference>
<dbReference type="Gene3D" id="3.40.50.360">
    <property type="match status" value="1"/>
</dbReference>